<dbReference type="GO" id="GO:0000271">
    <property type="term" value="P:polysaccharide biosynthetic process"/>
    <property type="evidence" value="ECO:0007669"/>
    <property type="project" value="TreeGrafter"/>
</dbReference>
<comment type="pathway">
    <text evidence="3">Carbohydrate biosynthesis; dTDP-L-rhamnose biosynthesis.</text>
</comment>
<dbReference type="InterPro" id="IPR000888">
    <property type="entry name" value="RmlC-like"/>
</dbReference>
<organism evidence="4 5">
    <name type="scientific">Petrotoga halophila DSM 16923</name>
    <dbReference type="NCBI Taxonomy" id="1122953"/>
    <lineage>
        <taxon>Bacteria</taxon>
        <taxon>Thermotogati</taxon>
        <taxon>Thermotogota</taxon>
        <taxon>Thermotogae</taxon>
        <taxon>Petrotogales</taxon>
        <taxon>Petrotogaceae</taxon>
        <taxon>Petrotoga</taxon>
    </lineage>
</organism>
<protein>
    <recommendedName>
        <fullName evidence="3">dTDP-4-dehydrorhamnose 3,5-epimerase</fullName>
        <ecNumber evidence="3">5.1.3.13</ecNumber>
    </recommendedName>
    <alternativeName>
        <fullName evidence="3">Thymidine diphospho-4-keto-rhamnose 3,5-epimerase</fullName>
    </alternativeName>
</protein>
<dbReference type="SUPFAM" id="SSF51182">
    <property type="entry name" value="RmlC-like cupins"/>
    <property type="match status" value="1"/>
</dbReference>
<evidence type="ECO:0000256" key="3">
    <source>
        <dbReference type="RuleBase" id="RU364069"/>
    </source>
</evidence>
<dbReference type="RefSeq" id="WP_103898708.1">
    <property type="nucleotide sequence ID" value="NZ_JALY01000157.1"/>
</dbReference>
<keyword evidence="5" id="KW-1185">Reference proteome</keyword>
<comment type="similarity">
    <text evidence="3">Belongs to the dTDP-4-dehydrorhamnose 3,5-epimerase family.</text>
</comment>
<sequence>MGKFKKIQTDIEGLYLVEPTVFGDDRGFFMETWNKKDFLEIGLDLEFVQDNHSKSKKGVLRGLHFQKKNSQGKLVRCIKGKVYDVAVDLRKNSKTFGKYYGIELTEENKLMFYIPEGFAHGYLALTEEVEFLYKATNYYSPEYESGIIWNDEDINVEWPLKTYGIKEEDLILSEKDKKLQTFRQYIGETK</sequence>
<dbReference type="Gene3D" id="2.60.120.10">
    <property type="entry name" value="Jelly Rolls"/>
    <property type="match status" value="1"/>
</dbReference>
<dbReference type="NCBIfam" id="TIGR01221">
    <property type="entry name" value="rmlC"/>
    <property type="match status" value="1"/>
</dbReference>
<dbReference type="GO" id="GO:0008830">
    <property type="term" value="F:dTDP-4-dehydrorhamnose 3,5-epimerase activity"/>
    <property type="evidence" value="ECO:0007669"/>
    <property type="project" value="UniProtKB-UniRule"/>
</dbReference>
<dbReference type="InterPro" id="IPR011051">
    <property type="entry name" value="RmlC_Cupin_sf"/>
</dbReference>
<dbReference type="UniPathway" id="UPA00124"/>
<reference evidence="4 5" key="1">
    <citation type="submission" date="2014-01" db="EMBL/GenBank/DDBJ databases">
        <title>Comparative genomics of Petrotoga.</title>
        <authorList>
            <person name="Chow K."/>
            <person name="Charchuk R."/>
            <person name="Nesbo C.L."/>
        </authorList>
    </citation>
    <scope>NUCLEOTIDE SEQUENCE [LARGE SCALE GENOMIC DNA]</scope>
    <source>
        <strain evidence="4 5">DSM 16923</strain>
    </source>
</reference>
<gene>
    <name evidence="4" type="ORF">AA81_07550</name>
</gene>
<evidence type="ECO:0000313" key="5">
    <source>
        <dbReference type="Proteomes" id="UP000236950"/>
    </source>
</evidence>
<dbReference type="EMBL" id="JALY01000157">
    <property type="protein sequence ID" value="POZ92391.1"/>
    <property type="molecule type" value="Genomic_DNA"/>
</dbReference>
<keyword evidence="3" id="KW-0413">Isomerase</keyword>
<evidence type="ECO:0000256" key="1">
    <source>
        <dbReference type="PIRSR" id="PIRSR600888-1"/>
    </source>
</evidence>
<comment type="catalytic activity">
    <reaction evidence="3">
        <text>dTDP-4-dehydro-6-deoxy-alpha-D-glucose = dTDP-4-dehydro-beta-L-rhamnose</text>
        <dbReference type="Rhea" id="RHEA:16969"/>
        <dbReference type="ChEBI" id="CHEBI:57649"/>
        <dbReference type="ChEBI" id="CHEBI:62830"/>
        <dbReference type="EC" id="5.1.3.13"/>
    </reaction>
</comment>
<comment type="subunit">
    <text evidence="3">Homodimer.</text>
</comment>
<dbReference type="GO" id="GO:0005829">
    <property type="term" value="C:cytosol"/>
    <property type="evidence" value="ECO:0007669"/>
    <property type="project" value="TreeGrafter"/>
</dbReference>
<dbReference type="PANTHER" id="PTHR21047">
    <property type="entry name" value="DTDP-6-DEOXY-D-GLUCOSE-3,5 EPIMERASE"/>
    <property type="match status" value="1"/>
</dbReference>
<dbReference type="PANTHER" id="PTHR21047:SF2">
    <property type="entry name" value="THYMIDINE DIPHOSPHO-4-KETO-RHAMNOSE 3,5-EPIMERASE"/>
    <property type="match status" value="1"/>
</dbReference>
<name>A0A2S5EGX0_9BACT</name>
<feature type="active site" description="Proton acceptor" evidence="1">
    <location>
        <position position="64"/>
    </location>
</feature>
<evidence type="ECO:0000313" key="4">
    <source>
        <dbReference type="EMBL" id="POZ92391.1"/>
    </source>
</evidence>
<dbReference type="EC" id="5.1.3.13" evidence="3"/>
<accession>A0A2S5EGX0</accession>
<comment type="function">
    <text evidence="3">Catalyzes the epimerization of the C3' and C5'positions of dTDP-6-deoxy-D-xylo-4-hexulose, forming dTDP-6-deoxy-L-lyxo-4-hexulose.</text>
</comment>
<comment type="caution">
    <text evidence="4">The sequence shown here is derived from an EMBL/GenBank/DDBJ whole genome shotgun (WGS) entry which is preliminary data.</text>
</comment>
<feature type="site" description="Participates in a stacking interaction with the thymidine ring of dTDP-4-oxo-6-deoxyglucose" evidence="2">
    <location>
        <position position="139"/>
    </location>
</feature>
<evidence type="ECO:0000256" key="2">
    <source>
        <dbReference type="PIRSR" id="PIRSR600888-3"/>
    </source>
</evidence>
<proteinExistence type="inferred from homology"/>
<dbReference type="CDD" id="cd00438">
    <property type="entry name" value="cupin_RmlC"/>
    <property type="match status" value="1"/>
</dbReference>
<dbReference type="Pfam" id="PF00908">
    <property type="entry name" value="dTDP_sugar_isom"/>
    <property type="match status" value="1"/>
</dbReference>
<dbReference type="AlphaFoldDB" id="A0A2S5EGX0"/>
<dbReference type="Proteomes" id="UP000236950">
    <property type="component" value="Unassembled WGS sequence"/>
</dbReference>
<feature type="active site" description="Proton donor" evidence="1">
    <location>
        <position position="133"/>
    </location>
</feature>
<dbReference type="GO" id="GO:0019305">
    <property type="term" value="P:dTDP-rhamnose biosynthetic process"/>
    <property type="evidence" value="ECO:0007669"/>
    <property type="project" value="UniProtKB-UniRule"/>
</dbReference>
<dbReference type="InterPro" id="IPR014710">
    <property type="entry name" value="RmlC-like_jellyroll"/>
</dbReference>